<name>A0AAN5I1H6_9BILA</name>
<feature type="domain" description="C2H2-type" evidence="10">
    <location>
        <begin position="587"/>
        <end position="616"/>
    </location>
</feature>
<feature type="domain" description="C2H2-type" evidence="10">
    <location>
        <begin position="645"/>
        <end position="673"/>
    </location>
</feature>
<keyword evidence="4 7" id="KW-0863">Zinc-finger</keyword>
<protein>
    <recommendedName>
        <fullName evidence="13">Zinc finger protein</fullName>
    </recommendedName>
</protein>
<evidence type="ECO:0008006" key="13">
    <source>
        <dbReference type="Google" id="ProtNLM"/>
    </source>
</evidence>
<comment type="subcellular location">
    <subcellularLocation>
        <location evidence="1">Nucleus</location>
    </subcellularLocation>
</comment>
<dbReference type="Gene3D" id="1.25.40.420">
    <property type="match status" value="1"/>
</dbReference>
<evidence type="ECO:0000256" key="5">
    <source>
        <dbReference type="ARBA" id="ARBA00022833"/>
    </source>
</evidence>
<evidence type="ECO:0000256" key="7">
    <source>
        <dbReference type="PROSITE-ProRule" id="PRU00042"/>
    </source>
</evidence>
<dbReference type="AlphaFoldDB" id="A0AAN5I1H6"/>
<dbReference type="SMART" id="SM00225">
    <property type="entry name" value="BTB"/>
    <property type="match status" value="1"/>
</dbReference>
<reference evidence="12" key="1">
    <citation type="submission" date="2022-10" db="EMBL/GenBank/DDBJ databases">
        <title>Genome assembly of Pristionchus species.</title>
        <authorList>
            <person name="Yoshida K."/>
            <person name="Sommer R.J."/>
        </authorList>
    </citation>
    <scope>NUCLEOTIDE SEQUENCE [LARGE SCALE GENOMIC DNA]</scope>
    <source>
        <strain evidence="12">RS5460</strain>
    </source>
</reference>
<dbReference type="GO" id="GO:0005634">
    <property type="term" value="C:nucleus"/>
    <property type="evidence" value="ECO:0007669"/>
    <property type="project" value="UniProtKB-SubCell"/>
</dbReference>
<dbReference type="Gene3D" id="3.30.160.60">
    <property type="entry name" value="Classic Zinc Finger"/>
    <property type="match status" value="6"/>
</dbReference>
<dbReference type="PROSITE" id="PS50097">
    <property type="entry name" value="BTB"/>
    <property type="match status" value="1"/>
</dbReference>
<dbReference type="SUPFAM" id="SSF54695">
    <property type="entry name" value="POZ domain"/>
    <property type="match status" value="1"/>
</dbReference>
<comment type="caution">
    <text evidence="11">The sequence shown here is derived from an EMBL/GenBank/DDBJ whole genome shotgun (WGS) entry which is preliminary data.</text>
</comment>
<feature type="domain" description="BTB" evidence="9">
    <location>
        <begin position="39"/>
        <end position="104"/>
    </location>
</feature>
<evidence type="ECO:0000256" key="4">
    <source>
        <dbReference type="ARBA" id="ARBA00022771"/>
    </source>
</evidence>
<feature type="region of interest" description="Disordered" evidence="8">
    <location>
        <begin position="339"/>
        <end position="374"/>
    </location>
</feature>
<dbReference type="Proteomes" id="UP001328107">
    <property type="component" value="Unassembled WGS sequence"/>
</dbReference>
<evidence type="ECO:0000313" key="11">
    <source>
        <dbReference type="EMBL" id="GMR48328.1"/>
    </source>
</evidence>
<organism evidence="11 12">
    <name type="scientific">Pristionchus mayeri</name>
    <dbReference type="NCBI Taxonomy" id="1317129"/>
    <lineage>
        <taxon>Eukaryota</taxon>
        <taxon>Metazoa</taxon>
        <taxon>Ecdysozoa</taxon>
        <taxon>Nematoda</taxon>
        <taxon>Chromadorea</taxon>
        <taxon>Rhabditida</taxon>
        <taxon>Rhabditina</taxon>
        <taxon>Diplogasteromorpha</taxon>
        <taxon>Diplogasteroidea</taxon>
        <taxon>Neodiplogasteridae</taxon>
        <taxon>Pristionchus</taxon>
    </lineage>
</organism>
<keyword evidence="3" id="KW-0677">Repeat</keyword>
<evidence type="ECO:0000259" key="9">
    <source>
        <dbReference type="PROSITE" id="PS50097"/>
    </source>
</evidence>
<dbReference type="GO" id="GO:0008270">
    <property type="term" value="F:zinc ion binding"/>
    <property type="evidence" value="ECO:0007669"/>
    <property type="project" value="UniProtKB-KW"/>
</dbReference>
<keyword evidence="6" id="KW-0539">Nucleus</keyword>
<dbReference type="SUPFAM" id="SSF57667">
    <property type="entry name" value="beta-beta-alpha zinc fingers"/>
    <property type="match status" value="3"/>
</dbReference>
<feature type="domain" description="C2H2-type" evidence="10">
    <location>
        <begin position="503"/>
        <end position="530"/>
    </location>
</feature>
<keyword evidence="12" id="KW-1185">Reference proteome</keyword>
<dbReference type="PANTHER" id="PTHR24394">
    <property type="entry name" value="ZINC FINGER PROTEIN"/>
    <property type="match status" value="1"/>
</dbReference>
<evidence type="ECO:0000256" key="1">
    <source>
        <dbReference type="ARBA" id="ARBA00004123"/>
    </source>
</evidence>
<dbReference type="PROSITE" id="PS00028">
    <property type="entry name" value="ZINC_FINGER_C2H2_1"/>
    <property type="match status" value="3"/>
</dbReference>
<dbReference type="SMART" id="SM00355">
    <property type="entry name" value="ZnF_C2H2"/>
    <property type="match status" value="9"/>
</dbReference>
<feature type="region of interest" description="Disordered" evidence="8">
    <location>
        <begin position="822"/>
        <end position="859"/>
    </location>
</feature>
<dbReference type="InterPro" id="IPR013087">
    <property type="entry name" value="Znf_C2H2_type"/>
</dbReference>
<dbReference type="Pfam" id="PF00096">
    <property type="entry name" value="zf-C2H2"/>
    <property type="match status" value="3"/>
</dbReference>
<evidence type="ECO:0000256" key="3">
    <source>
        <dbReference type="ARBA" id="ARBA00022737"/>
    </source>
</evidence>
<dbReference type="CDD" id="cd14733">
    <property type="entry name" value="BACK"/>
    <property type="match status" value="1"/>
</dbReference>
<dbReference type="InterPro" id="IPR000210">
    <property type="entry name" value="BTB/POZ_dom"/>
</dbReference>
<evidence type="ECO:0000259" key="10">
    <source>
        <dbReference type="PROSITE" id="PS50157"/>
    </source>
</evidence>
<accession>A0AAN5I1H6</accession>
<dbReference type="PROSITE" id="PS50157">
    <property type="entry name" value="ZINC_FINGER_C2H2_2"/>
    <property type="match status" value="5"/>
</dbReference>
<dbReference type="FunFam" id="3.30.160.60:FF:002780">
    <property type="entry name" value="Protein CBR-EOR-1"/>
    <property type="match status" value="1"/>
</dbReference>
<dbReference type="InterPro" id="IPR011333">
    <property type="entry name" value="SKP1/BTB/POZ_sf"/>
</dbReference>
<evidence type="ECO:0000313" key="12">
    <source>
        <dbReference type="Proteomes" id="UP001328107"/>
    </source>
</evidence>
<feature type="domain" description="C2H2-type" evidence="10">
    <location>
        <begin position="617"/>
        <end position="644"/>
    </location>
</feature>
<dbReference type="GO" id="GO:0000981">
    <property type="term" value="F:DNA-binding transcription factor activity, RNA polymerase II-specific"/>
    <property type="evidence" value="ECO:0007669"/>
    <property type="project" value="TreeGrafter"/>
</dbReference>
<dbReference type="PANTHER" id="PTHR24394:SF29">
    <property type="entry name" value="MYONEURIN"/>
    <property type="match status" value="1"/>
</dbReference>
<keyword evidence="5" id="KW-0862">Zinc</keyword>
<evidence type="ECO:0000256" key="8">
    <source>
        <dbReference type="SAM" id="MobiDB-lite"/>
    </source>
</evidence>
<feature type="domain" description="C2H2-type" evidence="10">
    <location>
        <begin position="531"/>
        <end position="558"/>
    </location>
</feature>
<gene>
    <name evidence="11" type="ORF">PMAYCL1PPCAC_18523</name>
</gene>
<dbReference type="EMBL" id="BTRK01000004">
    <property type="protein sequence ID" value="GMR48328.1"/>
    <property type="molecule type" value="Genomic_DNA"/>
</dbReference>
<sequence>MILPSCNEGPSLNPMSFTDAQGVVLLERLRYQRETGRFCDAVLRVAGHTFAAHRSILAAASPYFDAILKKNIVVKEQINVNCPNVHAFELFLGYMYSGMVCIDRSTVSELLALANNFLVPKVKNYCAEYLERNLDAANCIAVQKLAQKYNLPVLRNAASEFFELNINRCLVDSVDLLSYSYHQINAILNDPKHRMVISADVHLRLATRWASEDVARRFDSFRLLVFSCQVRKVSKQVIDYVMDYSEMMKDPRARLTLLNQLAKSGVDLYKYEEEFNRLMGEIEIDLPSRLSESNDEFEGYIEDEAPVVGEKTANEILAADQRAYSISSEDNGGVKLKLKLGGKEKKKEARKRKRQSTMGVAPGPSTENSVDEDGLDGVYSVSEEAVLYPDADGMDPSSVGEGDEVENVPGGQAMCVHCKYAADETEDLHRHMALRHDSNTVFVCTLCEENFESRWSVPFYEHIVAHFHSTDLLQCEQCEFSTQEGLQTFLNHRLINHPSEPPFKCHTCGWRCATRTQLWSHERVHTGGASCSCEYCGRAFRKREALQTHLATHNDRRTHTCVDCGWASKTESDLTNHRASQHQLDVYKCHITGCEYASTKKSQLAAHLRTHLSVRAHLCRVCGRGFVEKSHVVRHERIHLTDKPFKCESCDYASTRRDKLKEHILKYHNGANSAPTNAGGKQVQRRRYKRAKELAQALANQSQSRGIDVLFRPIESSKERIEQWHQGLNQGTHYNQMQAPRASSVMAPQMGEHYMGGMATSPGSLSLMNAPIGGGREESPMPLMGMHMESMMEGIDGGHKAIGMHGFRGDESNLITPVPRSPHNYSESFGMANQEDGPRPMSLPPYGGQNWAWDRDPNQ</sequence>
<dbReference type="Gene3D" id="3.30.710.10">
    <property type="entry name" value="Potassium Channel Kv1.1, Chain A"/>
    <property type="match status" value="1"/>
</dbReference>
<evidence type="ECO:0000256" key="6">
    <source>
        <dbReference type="ARBA" id="ARBA00023242"/>
    </source>
</evidence>
<dbReference type="InterPro" id="IPR036236">
    <property type="entry name" value="Znf_C2H2_sf"/>
</dbReference>
<proteinExistence type="predicted"/>
<keyword evidence="2" id="KW-0479">Metal-binding</keyword>
<evidence type="ECO:0000256" key="2">
    <source>
        <dbReference type="ARBA" id="ARBA00022723"/>
    </source>
</evidence>
<dbReference type="Pfam" id="PF00651">
    <property type="entry name" value="BTB"/>
    <property type="match status" value="1"/>
</dbReference>